<evidence type="ECO:0000256" key="5">
    <source>
        <dbReference type="ARBA" id="ARBA00022806"/>
    </source>
</evidence>
<dbReference type="EMBL" id="CP003629">
    <property type="protein sequence ID" value="AFQ42447.1"/>
    <property type="molecule type" value="Genomic_DNA"/>
</dbReference>
<dbReference type="OrthoDB" id="9810135at2"/>
<dbReference type="GO" id="GO:0043138">
    <property type="term" value="F:3'-5' DNA helicase activity"/>
    <property type="evidence" value="ECO:0007669"/>
    <property type="project" value="UniProtKB-EC"/>
</dbReference>
<evidence type="ECO:0000256" key="9">
    <source>
        <dbReference type="ARBA" id="ARBA00023204"/>
    </source>
</evidence>
<keyword evidence="7 14" id="KW-0067">ATP-binding</keyword>
<evidence type="ECO:0000256" key="4">
    <source>
        <dbReference type="ARBA" id="ARBA00022801"/>
    </source>
</evidence>
<evidence type="ECO:0000256" key="6">
    <source>
        <dbReference type="ARBA" id="ARBA00022839"/>
    </source>
</evidence>
<dbReference type="EC" id="5.6.2.4" evidence="12"/>
<keyword evidence="2 14" id="KW-0547">Nucleotide-binding</keyword>
<dbReference type="InterPro" id="IPR038726">
    <property type="entry name" value="PDDEXK_AddAB-type"/>
</dbReference>
<dbReference type="Pfam" id="PF13361">
    <property type="entry name" value="UvrD_C"/>
    <property type="match status" value="1"/>
</dbReference>
<organism evidence="17 18">
    <name type="scientific">Desulfosporosinus meridiei (strain ATCC BAA-275 / DSM 13257 / KCTC 12902 / NCIMB 13706 / S10)</name>
    <dbReference type="NCBI Taxonomy" id="768704"/>
    <lineage>
        <taxon>Bacteria</taxon>
        <taxon>Bacillati</taxon>
        <taxon>Bacillota</taxon>
        <taxon>Clostridia</taxon>
        <taxon>Eubacteriales</taxon>
        <taxon>Desulfitobacteriaceae</taxon>
        <taxon>Desulfosporosinus</taxon>
    </lineage>
</organism>
<evidence type="ECO:0000256" key="11">
    <source>
        <dbReference type="ARBA" id="ARBA00034617"/>
    </source>
</evidence>
<evidence type="ECO:0000256" key="13">
    <source>
        <dbReference type="ARBA" id="ARBA00048988"/>
    </source>
</evidence>
<keyword evidence="1" id="KW-0540">Nuclease</keyword>
<dbReference type="PROSITE" id="PS51198">
    <property type="entry name" value="UVRD_HELICASE_ATP_BIND"/>
    <property type="match status" value="1"/>
</dbReference>
<accession>J7IKY5</accession>
<reference evidence="17 18" key="1">
    <citation type="journal article" date="2012" name="J. Bacteriol.">
        <title>Complete genome sequences of Desulfosporosinus orientis DSM765T, Desulfosporosinus youngiae DSM17734T, Desulfosporosinus meridiei DSM13257T, and Desulfosporosinus acidiphilus DSM22704T.</title>
        <authorList>
            <person name="Pester M."/>
            <person name="Brambilla E."/>
            <person name="Alazard D."/>
            <person name="Rattei T."/>
            <person name="Weinmaier T."/>
            <person name="Han J."/>
            <person name="Lucas S."/>
            <person name="Lapidus A."/>
            <person name="Cheng J.F."/>
            <person name="Goodwin L."/>
            <person name="Pitluck S."/>
            <person name="Peters L."/>
            <person name="Ovchinnikova G."/>
            <person name="Teshima H."/>
            <person name="Detter J.C."/>
            <person name="Han C.S."/>
            <person name="Tapia R."/>
            <person name="Land M.L."/>
            <person name="Hauser L."/>
            <person name="Kyrpides N.C."/>
            <person name="Ivanova N.N."/>
            <person name="Pagani I."/>
            <person name="Huntmann M."/>
            <person name="Wei C.L."/>
            <person name="Davenport K.W."/>
            <person name="Daligault H."/>
            <person name="Chain P.S."/>
            <person name="Chen A."/>
            <person name="Mavromatis K."/>
            <person name="Markowitz V."/>
            <person name="Szeto E."/>
            <person name="Mikhailova N."/>
            <person name="Pati A."/>
            <person name="Wagner M."/>
            <person name="Woyke T."/>
            <person name="Ollivier B."/>
            <person name="Klenk H.P."/>
            <person name="Spring S."/>
            <person name="Loy A."/>
        </authorList>
    </citation>
    <scope>NUCLEOTIDE SEQUENCE [LARGE SCALE GENOMIC DNA]</scope>
    <source>
        <strain evidence="18">ATCC BAA-275 / DSM 13257 / NCIMB 13706 / S10</strain>
    </source>
</reference>
<dbReference type="RefSeq" id="WP_014901369.1">
    <property type="nucleotide sequence ID" value="NC_018515.1"/>
</dbReference>
<dbReference type="AlphaFoldDB" id="J7IKY5"/>
<comment type="catalytic activity">
    <reaction evidence="13">
        <text>ATP + H2O = ADP + phosphate + H(+)</text>
        <dbReference type="Rhea" id="RHEA:13065"/>
        <dbReference type="ChEBI" id="CHEBI:15377"/>
        <dbReference type="ChEBI" id="CHEBI:15378"/>
        <dbReference type="ChEBI" id="CHEBI:30616"/>
        <dbReference type="ChEBI" id="CHEBI:43474"/>
        <dbReference type="ChEBI" id="CHEBI:456216"/>
        <dbReference type="EC" id="5.6.2.4"/>
    </reaction>
</comment>
<evidence type="ECO:0000256" key="2">
    <source>
        <dbReference type="ARBA" id="ARBA00022741"/>
    </source>
</evidence>
<dbReference type="GO" id="GO:0000725">
    <property type="term" value="P:recombinational repair"/>
    <property type="evidence" value="ECO:0007669"/>
    <property type="project" value="TreeGrafter"/>
</dbReference>
<dbReference type="InterPro" id="IPR011335">
    <property type="entry name" value="Restrct_endonuc-II-like"/>
</dbReference>
<feature type="domain" description="UvrD-like helicase ATP-binding" evidence="15">
    <location>
        <begin position="7"/>
        <end position="439"/>
    </location>
</feature>
<evidence type="ECO:0000259" key="15">
    <source>
        <dbReference type="PROSITE" id="PS51198"/>
    </source>
</evidence>
<dbReference type="GO" id="GO:0004527">
    <property type="term" value="F:exonuclease activity"/>
    <property type="evidence" value="ECO:0007669"/>
    <property type="project" value="UniProtKB-KW"/>
</dbReference>
<proteinExistence type="predicted"/>
<protein>
    <recommendedName>
        <fullName evidence="12">DNA 3'-5' helicase</fullName>
        <ecNumber evidence="12">5.6.2.4</ecNumber>
    </recommendedName>
</protein>
<dbReference type="eggNOG" id="COG1074">
    <property type="taxonomic scope" value="Bacteria"/>
</dbReference>
<dbReference type="STRING" id="768704.Desmer_0394"/>
<dbReference type="Gene3D" id="3.40.50.300">
    <property type="entry name" value="P-loop containing nucleotide triphosphate hydrolases"/>
    <property type="match status" value="4"/>
</dbReference>
<evidence type="ECO:0000256" key="10">
    <source>
        <dbReference type="ARBA" id="ARBA00023235"/>
    </source>
</evidence>
<dbReference type="Proteomes" id="UP000005262">
    <property type="component" value="Chromosome"/>
</dbReference>
<sequence>MPKLANPLDHEERLKLQQELFVNFLVDAGAGSGKTTTLVGRMVNLVKSGCVTTQQIAAITFTRKAACELRERFQTTIEKAYREEKNSCIKEKLQQSLVDLDQCFLGTIHSFCASLLTERPVEAGLDPEFEELAPVEEIVLQQEAWESYLMDVKLNSSHLQETLDDIGVPTGELKEAFITLSQYPDVTMVCTEVPKPDLKPAVETLKNLVERAINDIPNEEPEKGWDHLQKAILKASRFFKFFDLNKDVNIVNLLKAFDKEFSVTQNRWISKDEAKRYRDEFNEFAVNILSPMLQTWREYCHYILMEFTIPAVKFYEQVRFKQSKLNFQDLLLKTRNMLRDHPEVRAYFQSKYPRLLIDEFQDTDPIQAEILFYLTGQDIYQKDWHILIPYPGSLFVVGDAKQSIYRFRRADIDTYNLVKNLIIQSGGEVVQLTTNFRSVNALGHWINPIFETIFPVQESSYQAEFSPLRTIRPNGKGSDYGVKVLNIPAEFTKKDEILNADAEMIAQFIRWSLDGNLKLTHPSDQTNKEEIRQAQPEDFMILLRFKDGMDLYARALEKFKIPFSMTGGSSLGDSLELAELYKLLRLLSDPDDQLLMVGVLRGLFFGISDDDLFQIKQAGGYFRIYSNVPEGLHEDLETRYGKALDKLKKYLQWAGKMMPSVAIEKIIADLGMIPYVLGFAKSESGASYFYQVLEFLREAERNGKTRFDQIVTEFNMIMSSSIEEELSLTSKEKNVVRLMNVHKAKGLESSVVFLAQPFKEVSQKADIHIRRHGTEPEGYYVFNRKLGYHSECIAQPDRWSVYENEELRYLQEEECRLVYVAGTRSKNLLIISRSLKDRDLRKNPWALLLHGSSVENELNASEIDIVGVNIPDDIGTYVKPQELIAAREHFSEWVSDLAKPSYQIVSTTGLKEQVIDLSVKRGAGGGKAWGTVIHQVFEELIKGNDDIDSVITLALQENEESLERKEEVYTVVEEFCRTDLWQRITQAESKYTEVPFSLQIDNGHPLNVYVKGENEKPIILSGIIDLAFKENGEWVIVDYKTDRVNEESDLDRLREFYEPQVKMYCEVWDSIIGESCQEGQLYFVEKNQIKNAFS</sequence>
<evidence type="ECO:0000256" key="1">
    <source>
        <dbReference type="ARBA" id="ARBA00022722"/>
    </source>
</evidence>
<keyword evidence="18" id="KW-1185">Reference proteome</keyword>
<name>J7IKY5_DESMD</name>
<keyword evidence="5 14" id="KW-0347">Helicase</keyword>
<dbReference type="Pfam" id="PF00580">
    <property type="entry name" value="UvrD-helicase"/>
    <property type="match status" value="1"/>
</dbReference>
<dbReference type="PANTHER" id="PTHR11070:SF2">
    <property type="entry name" value="ATP-DEPENDENT DNA HELICASE SRS2"/>
    <property type="match status" value="1"/>
</dbReference>
<keyword evidence="10" id="KW-0413">Isomerase</keyword>
<dbReference type="PROSITE" id="PS51217">
    <property type="entry name" value="UVRD_HELICASE_CTER"/>
    <property type="match status" value="1"/>
</dbReference>
<dbReference type="InterPro" id="IPR011604">
    <property type="entry name" value="PDDEXK-like_dom_sf"/>
</dbReference>
<evidence type="ECO:0000256" key="3">
    <source>
        <dbReference type="ARBA" id="ARBA00022763"/>
    </source>
</evidence>
<keyword evidence="3" id="KW-0227">DNA damage</keyword>
<dbReference type="KEGG" id="dmi:Desmer_0394"/>
<evidence type="ECO:0000256" key="12">
    <source>
        <dbReference type="ARBA" id="ARBA00034808"/>
    </source>
</evidence>
<dbReference type="GO" id="GO:0005524">
    <property type="term" value="F:ATP binding"/>
    <property type="evidence" value="ECO:0007669"/>
    <property type="project" value="UniProtKB-UniRule"/>
</dbReference>
<evidence type="ECO:0000313" key="18">
    <source>
        <dbReference type="Proteomes" id="UP000005262"/>
    </source>
</evidence>
<dbReference type="InterPro" id="IPR014016">
    <property type="entry name" value="UvrD-like_ATP-bd"/>
</dbReference>
<comment type="catalytic activity">
    <reaction evidence="11">
        <text>Couples ATP hydrolysis with the unwinding of duplex DNA by translocating in the 3'-5' direction.</text>
        <dbReference type="EC" id="5.6.2.4"/>
    </reaction>
</comment>
<dbReference type="Gene3D" id="1.10.486.10">
    <property type="entry name" value="PCRA, domain 4"/>
    <property type="match status" value="1"/>
</dbReference>
<keyword evidence="6 17" id="KW-0269">Exonuclease</keyword>
<keyword evidence="8" id="KW-0238">DNA-binding</keyword>
<reference evidence="18" key="2">
    <citation type="submission" date="2012-08" db="EMBL/GenBank/DDBJ databases">
        <title>Finished genome of Desulfosporosinus meridiei DSM 13257.</title>
        <authorList>
            <person name="Huntemann M."/>
            <person name="Wei C.-L."/>
            <person name="Han J."/>
            <person name="Detter J.C."/>
            <person name="Han C."/>
            <person name="Davenport K."/>
            <person name="Daligault H."/>
            <person name="Erkkila T."/>
            <person name="Gu W."/>
            <person name="Munk A.C.C."/>
            <person name="Teshima H."/>
            <person name="Xu Y."/>
            <person name="Chain P."/>
            <person name="Tapia R."/>
            <person name="Chen A."/>
            <person name="Krypides N."/>
            <person name="Mavromatis K."/>
            <person name="Markowitz V."/>
            <person name="Szeto E."/>
            <person name="Ivanova N."/>
            <person name="Mikhailova N."/>
            <person name="Ovchinnikova G."/>
            <person name="Pagani I."/>
            <person name="Pati A."/>
            <person name="Goodwin L."/>
            <person name="Peters L."/>
            <person name="Pitluck S."/>
            <person name="Woyke T."/>
            <person name="Pester M."/>
            <person name="Spring S."/>
            <person name="Ollivier B."/>
            <person name="Rattei T."/>
            <person name="Klenk H.-P."/>
            <person name="Wagner M."/>
            <person name="Loy A."/>
        </authorList>
    </citation>
    <scope>NUCLEOTIDE SEQUENCE [LARGE SCALE GENOMIC DNA]</scope>
    <source>
        <strain evidence="18">ATCC BAA-275 / DSM 13257 / NCIMB 13706 / S10</strain>
    </source>
</reference>
<evidence type="ECO:0000256" key="14">
    <source>
        <dbReference type="PROSITE-ProRule" id="PRU00560"/>
    </source>
</evidence>
<dbReference type="SUPFAM" id="SSF52540">
    <property type="entry name" value="P-loop containing nucleoside triphosphate hydrolases"/>
    <property type="match status" value="1"/>
</dbReference>
<evidence type="ECO:0000256" key="8">
    <source>
        <dbReference type="ARBA" id="ARBA00023125"/>
    </source>
</evidence>
<evidence type="ECO:0000313" key="17">
    <source>
        <dbReference type="EMBL" id="AFQ42447.1"/>
    </source>
</evidence>
<dbReference type="InterPro" id="IPR014017">
    <property type="entry name" value="DNA_helicase_UvrD-like_C"/>
</dbReference>
<dbReference type="InterPro" id="IPR027417">
    <property type="entry name" value="P-loop_NTPase"/>
</dbReference>
<keyword evidence="9" id="KW-0234">DNA repair</keyword>
<dbReference type="Gene3D" id="3.90.320.10">
    <property type="match status" value="1"/>
</dbReference>
<dbReference type="GO" id="GO:0003677">
    <property type="term" value="F:DNA binding"/>
    <property type="evidence" value="ECO:0007669"/>
    <property type="project" value="UniProtKB-KW"/>
</dbReference>
<feature type="binding site" evidence="14">
    <location>
        <begin position="28"/>
        <end position="35"/>
    </location>
    <ligand>
        <name>ATP</name>
        <dbReference type="ChEBI" id="CHEBI:30616"/>
    </ligand>
</feature>
<gene>
    <name evidence="17" type="ordered locus">Desmer_0394</name>
</gene>
<feature type="domain" description="UvrD-like helicase C-terminal" evidence="16">
    <location>
        <begin position="451"/>
        <end position="746"/>
    </location>
</feature>
<dbReference type="InterPro" id="IPR000212">
    <property type="entry name" value="DNA_helicase_UvrD/REP"/>
</dbReference>
<dbReference type="Pfam" id="PF12705">
    <property type="entry name" value="PDDEXK_1"/>
    <property type="match status" value="1"/>
</dbReference>
<evidence type="ECO:0000259" key="16">
    <source>
        <dbReference type="PROSITE" id="PS51217"/>
    </source>
</evidence>
<dbReference type="HOGENOM" id="CLU_001114_1_1_9"/>
<evidence type="ECO:0000256" key="7">
    <source>
        <dbReference type="ARBA" id="ARBA00022840"/>
    </source>
</evidence>
<dbReference type="PANTHER" id="PTHR11070">
    <property type="entry name" value="UVRD / RECB / PCRA DNA HELICASE FAMILY MEMBER"/>
    <property type="match status" value="1"/>
</dbReference>
<dbReference type="SUPFAM" id="SSF52980">
    <property type="entry name" value="Restriction endonuclease-like"/>
    <property type="match status" value="1"/>
</dbReference>
<keyword evidence="4 14" id="KW-0378">Hydrolase</keyword>